<protein>
    <submittedName>
        <fullName evidence="3">Uncharacterized protein</fullName>
    </submittedName>
</protein>
<feature type="region of interest" description="Disordered" evidence="1">
    <location>
        <begin position="22"/>
        <end position="42"/>
    </location>
</feature>
<keyword evidence="2" id="KW-0472">Membrane</keyword>
<name>A0ABD1TQA8_9LAMI</name>
<keyword evidence="2" id="KW-0812">Transmembrane</keyword>
<evidence type="ECO:0000256" key="2">
    <source>
        <dbReference type="SAM" id="Phobius"/>
    </source>
</evidence>
<dbReference type="AlphaFoldDB" id="A0ABD1TQA8"/>
<dbReference type="EMBL" id="JBFOLJ010000008">
    <property type="protein sequence ID" value="KAL2514915.1"/>
    <property type="molecule type" value="Genomic_DNA"/>
</dbReference>
<keyword evidence="2" id="KW-1133">Transmembrane helix</keyword>
<evidence type="ECO:0000256" key="1">
    <source>
        <dbReference type="SAM" id="MobiDB-lite"/>
    </source>
</evidence>
<proteinExistence type="predicted"/>
<feature type="transmembrane region" description="Helical" evidence="2">
    <location>
        <begin position="124"/>
        <end position="148"/>
    </location>
</feature>
<organism evidence="3 4">
    <name type="scientific">Forsythia ovata</name>
    <dbReference type="NCBI Taxonomy" id="205694"/>
    <lineage>
        <taxon>Eukaryota</taxon>
        <taxon>Viridiplantae</taxon>
        <taxon>Streptophyta</taxon>
        <taxon>Embryophyta</taxon>
        <taxon>Tracheophyta</taxon>
        <taxon>Spermatophyta</taxon>
        <taxon>Magnoliopsida</taxon>
        <taxon>eudicotyledons</taxon>
        <taxon>Gunneridae</taxon>
        <taxon>Pentapetalae</taxon>
        <taxon>asterids</taxon>
        <taxon>lamiids</taxon>
        <taxon>Lamiales</taxon>
        <taxon>Oleaceae</taxon>
        <taxon>Forsythieae</taxon>
        <taxon>Forsythia</taxon>
    </lineage>
</organism>
<evidence type="ECO:0000313" key="3">
    <source>
        <dbReference type="EMBL" id="KAL2514915.1"/>
    </source>
</evidence>
<keyword evidence="4" id="KW-1185">Reference proteome</keyword>
<reference evidence="4" key="1">
    <citation type="submission" date="2024-07" db="EMBL/GenBank/DDBJ databases">
        <title>Two chromosome-level genome assemblies of Korean endemic species Abeliophyllum distichum and Forsythia ovata (Oleaceae).</title>
        <authorList>
            <person name="Jang H."/>
        </authorList>
    </citation>
    <scope>NUCLEOTIDE SEQUENCE [LARGE SCALE GENOMIC DNA]</scope>
</reference>
<evidence type="ECO:0000313" key="4">
    <source>
        <dbReference type="Proteomes" id="UP001604277"/>
    </source>
</evidence>
<comment type="caution">
    <text evidence="3">The sequence shown here is derived from an EMBL/GenBank/DDBJ whole genome shotgun (WGS) entry which is preliminary data.</text>
</comment>
<accession>A0ABD1TQA8</accession>
<gene>
    <name evidence="3" type="ORF">Fot_28886</name>
</gene>
<sequence>MVKSKSQSVNIEFEIRINSKRTKMKTSTSGNRTKRSKNSVQEDFEELENVRNATDEKKHEVYASSLFEKNQVGIEFNAHFVDHQSNPTGAFDGASTSRDFTWDGENKQISNDVNKLSVIISNDIYGYLMPLFALGVFLFLATPNAILLQPSIQCTAPIPMAIVLLAPEVATDLPSTLHLEESLPPSENIR</sequence>
<dbReference type="Proteomes" id="UP001604277">
    <property type="component" value="Unassembled WGS sequence"/>
</dbReference>